<protein>
    <submittedName>
        <fullName evidence="2">Uncharacterized membrane protein</fullName>
    </submittedName>
</protein>
<keyword evidence="3" id="KW-1185">Reference proteome</keyword>
<keyword evidence="1" id="KW-0472">Membrane</keyword>
<dbReference type="RefSeq" id="WP_091408507.1">
    <property type="nucleotide sequence ID" value="NZ_LT629749.1"/>
</dbReference>
<gene>
    <name evidence="2" type="ORF">SAMN04488543_0057</name>
</gene>
<proteinExistence type="predicted"/>
<organism evidence="2 3">
    <name type="scientific">Friedmanniella luteola</name>
    <dbReference type="NCBI Taxonomy" id="546871"/>
    <lineage>
        <taxon>Bacteria</taxon>
        <taxon>Bacillati</taxon>
        <taxon>Actinomycetota</taxon>
        <taxon>Actinomycetes</taxon>
        <taxon>Propionibacteriales</taxon>
        <taxon>Nocardioidaceae</taxon>
        <taxon>Friedmanniella</taxon>
    </lineage>
</organism>
<feature type="transmembrane region" description="Helical" evidence="1">
    <location>
        <begin position="144"/>
        <end position="164"/>
    </location>
</feature>
<dbReference type="Pfam" id="PF22564">
    <property type="entry name" value="HAAS"/>
    <property type="match status" value="1"/>
</dbReference>
<dbReference type="STRING" id="546871.SAMN04488543_0057"/>
<name>A0A1H1L4Y6_9ACTN</name>
<feature type="transmembrane region" description="Helical" evidence="1">
    <location>
        <begin position="84"/>
        <end position="103"/>
    </location>
</feature>
<keyword evidence="1" id="KW-0812">Transmembrane</keyword>
<accession>A0A1H1L4Y6</accession>
<evidence type="ECO:0000313" key="2">
    <source>
        <dbReference type="EMBL" id="SDR69085.1"/>
    </source>
</evidence>
<reference evidence="2 3" key="1">
    <citation type="submission" date="2016-10" db="EMBL/GenBank/DDBJ databases">
        <authorList>
            <person name="de Groot N.N."/>
        </authorList>
    </citation>
    <scope>NUCLEOTIDE SEQUENCE [LARGE SCALE GENOMIC DNA]</scope>
    <source>
        <strain evidence="2 3">DSM 21741</strain>
    </source>
</reference>
<evidence type="ECO:0000256" key="1">
    <source>
        <dbReference type="SAM" id="Phobius"/>
    </source>
</evidence>
<keyword evidence="1" id="KW-1133">Transmembrane helix</keyword>
<sequence>MSRTPSLTDRWRRSWFLERVELWLDPMPRRRRRAVLGELRANLDEATADVGLDAALAGLGAPRQLAGQYLEAEPRPRPRWNQGALAAGLVLGAWLYATLFYTLGMLDALGSTGTTTPARGSFLGTQVEAVSSGGVAATFSGVPWAPLVVTLLVFLLVGRAWHVLSSRRSSRTPR</sequence>
<evidence type="ECO:0000313" key="3">
    <source>
        <dbReference type="Proteomes" id="UP000199092"/>
    </source>
</evidence>
<dbReference type="Proteomes" id="UP000199092">
    <property type="component" value="Chromosome I"/>
</dbReference>
<dbReference type="EMBL" id="LT629749">
    <property type="protein sequence ID" value="SDR69085.1"/>
    <property type="molecule type" value="Genomic_DNA"/>
</dbReference>
<dbReference type="AlphaFoldDB" id="A0A1H1L4Y6"/>